<protein>
    <recommendedName>
        <fullName evidence="4">chitinase</fullName>
        <ecNumber evidence="4">3.2.1.14</ecNumber>
    </recommendedName>
</protein>
<accession>A0A3D8SGD4</accession>
<name>A0A3D8SGD4_9HELO</name>
<keyword evidence="7" id="KW-0146">Chitin degradation</keyword>
<dbReference type="InterPro" id="IPR050314">
    <property type="entry name" value="Glycosyl_Hydrlase_18"/>
</dbReference>
<comment type="catalytic activity">
    <reaction evidence="1">
        <text>Random endo-hydrolysis of N-acetyl-beta-D-glucosaminide (1-&gt;4)-beta-linkages in chitin and chitodextrins.</text>
        <dbReference type="EC" id="3.2.1.14"/>
    </reaction>
</comment>
<feature type="chain" id="PRO_5017683506" description="chitinase" evidence="12">
    <location>
        <begin position="23"/>
        <end position="428"/>
    </location>
</feature>
<evidence type="ECO:0000256" key="11">
    <source>
        <dbReference type="RuleBase" id="RU000489"/>
    </source>
</evidence>
<dbReference type="SMART" id="SM00636">
    <property type="entry name" value="Glyco_18"/>
    <property type="match status" value="1"/>
</dbReference>
<sequence length="428" mass="46117">MINLFKTALVFALATFIPSSLAAPTNSLASNNTLSQRVNGYKNAAYFANWDIYGRNYQPQQLPAAELTHVIYAFANIQTDGTIYLSDTYADLQKHYSTDSWNDVGNNVYGCIKQLYILKKTHRQMKVLLSVGGWTYSTNFPAVAASASARAQFAATAVQFIQDLGLDGIDIDWEYPASDTDAANFVLLLAAVRSALDAYAAQYAPGFHFLITIACPAGPQNYQLLHMSAMDAYLDAWHLMAYDYAGSWDTHSGHDANLYPSTSNPISTPYNTQQAITAYLAGGVPASKLVMGIPLYGRAFEATTGLGQPFTGIGSGSWENGVWDYKVLPLAGATVYTDTEAGATYSYDASKQELISFDTVAEALLKATYIAQNGLAGAMYWESSGDRTDSESLISTVAGSFGSLDSSQNLLSYPASQYANLAAGMPGE</sequence>
<evidence type="ECO:0000256" key="8">
    <source>
        <dbReference type="ARBA" id="ARBA00023277"/>
    </source>
</evidence>
<feature type="signal peptide" evidence="12">
    <location>
        <begin position="1"/>
        <end position="22"/>
    </location>
</feature>
<evidence type="ECO:0000256" key="1">
    <source>
        <dbReference type="ARBA" id="ARBA00000822"/>
    </source>
</evidence>
<dbReference type="GO" id="GO:0008843">
    <property type="term" value="F:endochitinase activity"/>
    <property type="evidence" value="ECO:0007669"/>
    <property type="project" value="UniProtKB-EC"/>
</dbReference>
<evidence type="ECO:0000256" key="3">
    <source>
        <dbReference type="ARBA" id="ARBA00008682"/>
    </source>
</evidence>
<comment type="subcellular location">
    <subcellularLocation>
        <location evidence="2">Secreted</location>
    </subcellularLocation>
</comment>
<evidence type="ECO:0000256" key="2">
    <source>
        <dbReference type="ARBA" id="ARBA00004613"/>
    </source>
</evidence>
<evidence type="ECO:0000256" key="5">
    <source>
        <dbReference type="ARBA" id="ARBA00022525"/>
    </source>
</evidence>
<proteinExistence type="inferred from homology"/>
<dbReference type="Gene3D" id="3.10.50.10">
    <property type="match status" value="1"/>
</dbReference>
<dbReference type="FunFam" id="3.10.50.10:FF:000005">
    <property type="entry name" value="Endochitinase B1"/>
    <property type="match status" value="1"/>
</dbReference>
<dbReference type="EC" id="3.2.1.14" evidence="4"/>
<evidence type="ECO:0000313" key="15">
    <source>
        <dbReference type="Proteomes" id="UP000256328"/>
    </source>
</evidence>
<reference evidence="14 15" key="1">
    <citation type="journal article" date="2018" name="IMA Fungus">
        <title>IMA Genome-F 9: Draft genome sequence of Annulohypoxylon stygium, Aspergillus mulundensis, Berkeleyomyces basicola (syn. Thielaviopsis basicola), Ceratocystis smalleyi, two Cercospora beticola strains, Coleophoma cylindrospora, Fusarium fracticaudum, Phialophora cf. hyalina, and Morchella septimelata.</title>
        <authorList>
            <person name="Wingfield B.D."/>
            <person name="Bills G.F."/>
            <person name="Dong Y."/>
            <person name="Huang W."/>
            <person name="Nel W.J."/>
            <person name="Swalarsk-Parry B.S."/>
            <person name="Vaghefi N."/>
            <person name="Wilken P.M."/>
            <person name="An Z."/>
            <person name="de Beer Z.W."/>
            <person name="De Vos L."/>
            <person name="Chen L."/>
            <person name="Duong T.A."/>
            <person name="Gao Y."/>
            <person name="Hammerbacher A."/>
            <person name="Kikkert J.R."/>
            <person name="Li Y."/>
            <person name="Li H."/>
            <person name="Li K."/>
            <person name="Li Q."/>
            <person name="Liu X."/>
            <person name="Ma X."/>
            <person name="Naidoo K."/>
            <person name="Pethybridge S.J."/>
            <person name="Sun J."/>
            <person name="Steenkamp E.T."/>
            <person name="van der Nest M.A."/>
            <person name="van Wyk S."/>
            <person name="Wingfield M.J."/>
            <person name="Xiong C."/>
            <person name="Yue Q."/>
            <person name="Zhang X."/>
        </authorList>
    </citation>
    <scope>NUCLEOTIDE SEQUENCE [LARGE SCALE GENOMIC DNA]</scope>
    <source>
        <strain evidence="14 15">BP5796</strain>
    </source>
</reference>
<dbReference type="PROSITE" id="PS01095">
    <property type="entry name" value="GH18_1"/>
    <property type="match status" value="1"/>
</dbReference>
<keyword evidence="9 11" id="KW-0326">Glycosidase</keyword>
<keyword evidence="5" id="KW-0964">Secreted</keyword>
<dbReference type="PANTHER" id="PTHR11177:SF384">
    <property type="entry name" value="CHITINASE"/>
    <property type="match status" value="1"/>
</dbReference>
<evidence type="ECO:0000256" key="10">
    <source>
        <dbReference type="ARBA" id="ARBA00023326"/>
    </source>
</evidence>
<keyword evidence="15" id="KW-1185">Reference proteome</keyword>
<dbReference type="InterPro" id="IPR011583">
    <property type="entry name" value="Chitinase_II/V-like_cat"/>
</dbReference>
<dbReference type="InterPro" id="IPR029070">
    <property type="entry name" value="Chitinase_insertion_sf"/>
</dbReference>
<dbReference type="EMBL" id="PDLN01000005">
    <property type="protein sequence ID" value="RDW85390.1"/>
    <property type="molecule type" value="Genomic_DNA"/>
</dbReference>
<evidence type="ECO:0000259" key="13">
    <source>
        <dbReference type="PROSITE" id="PS51910"/>
    </source>
</evidence>
<dbReference type="GO" id="GO:0008061">
    <property type="term" value="F:chitin binding"/>
    <property type="evidence" value="ECO:0007669"/>
    <property type="project" value="InterPro"/>
</dbReference>
<feature type="domain" description="GH18" evidence="13">
    <location>
        <begin position="41"/>
        <end position="404"/>
    </location>
</feature>
<dbReference type="InterPro" id="IPR017853">
    <property type="entry name" value="GH"/>
</dbReference>
<dbReference type="SUPFAM" id="SSF54556">
    <property type="entry name" value="Chitinase insertion domain"/>
    <property type="match status" value="1"/>
</dbReference>
<keyword evidence="6 11" id="KW-0378">Hydrolase</keyword>
<dbReference type="FunFam" id="3.20.20.80:FF:000075">
    <property type="entry name" value="Sporulation-specific chitinase"/>
    <property type="match status" value="1"/>
</dbReference>
<evidence type="ECO:0000256" key="4">
    <source>
        <dbReference type="ARBA" id="ARBA00012729"/>
    </source>
</evidence>
<gene>
    <name evidence="14" type="ORF">BP5796_03715</name>
</gene>
<dbReference type="CDD" id="cd06548">
    <property type="entry name" value="GH18_chitinase"/>
    <property type="match status" value="1"/>
</dbReference>
<dbReference type="GO" id="GO:0000272">
    <property type="term" value="P:polysaccharide catabolic process"/>
    <property type="evidence" value="ECO:0007669"/>
    <property type="project" value="UniProtKB-KW"/>
</dbReference>
<keyword evidence="12" id="KW-0732">Signal</keyword>
<comment type="similarity">
    <text evidence="3">Belongs to the glycosyl hydrolase 18 family. Chitinase class V subfamily.</text>
</comment>
<dbReference type="GO" id="GO:0005576">
    <property type="term" value="C:extracellular region"/>
    <property type="evidence" value="ECO:0007669"/>
    <property type="project" value="UniProtKB-SubCell"/>
</dbReference>
<evidence type="ECO:0000256" key="9">
    <source>
        <dbReference type="ARBA" id="ARBA00023295"/>
    </source>
</evidence>
<evidence type="ECO:0000256" key="7">
    <source>
        <dbReference type="ARBA" id="ARBA00023024"/>
    </source>
</evidence>
<dbReference type="Gene3D" id="3.20.20.80">
    <property type="entry name" value="Glycosidases"/>
    <property type="match status" value="1"/>
</dbReference>
<organism evidence="14 15">
    <name type="scientific">Coleophoma crateriformis</name>
    <dbReference type="NCBI Taxonomy" id="565419"/>
    <lineage>
        <taxon>Eukaryota</taxon>
        <taxon>Fungi</taxon>
        <taxon>Dikarya</taxon>
        <taxon>Ascomycota</taxon>
        <taxon>Pezizomycotina</taxon>
        <taxon>Leotiomycetes</taxon>
        <taxon>Helotiales</taxon>
        <taxon>Dermateaceae</taxon>
        <taxon>Coleophoma</taxon>
    </lineage>
</organism>
<keyword evidence="10" id="KW-0624">Polysaccharide degradation</keyword>
<dbReference type="AlphaFoldDB" id="A0A3D8SGD4"/>
<dbReference type="InterPro" id="IPR001223">
    <property type="entry name" value="Glyco_hydro18_cat"/>
</dbReference>
<dbReference type="OrthoDB" id="76388at2759"/>
<evidence type="ECO:0000313" key="14">
    <source>
        <dbReference type="EMBL" id="RDW85390.1"/>
    </source>
</evidence>
<evidence type="ECO:0000256" key="12">
    <source>
        <dbReference type="SAM" id="SignalP"/>
    </source>
</evidence>
<dbReference type="Pfam" id="PF00704">
    <property type="entry name" value="Glyco_hydro_18"/>
    <property type="match status" value="1"/>
</dbReference>
<keyword evidence="8" id="KW-0119">Carbohydrate metabolism</keyword>
<dbReference type="Proteomes" id="UP000256328">
    <property type="component" value="Unassembled WGS sequence"/>
</dbReference>
<evidence type="ECO:0000256" key="6">
    <source>
        <dbReference type="ARBA" id="ARBA00022801"/>
    </source>
</evidence>
<dbReference type="InterPro" id="IPR001579">
    <property type="entry name" value="Glyco_hydro_18_chit_AS"/>
</dbReference>
<dbReference type="SUPFAM" id="SSF51445">
    <property type="entry name" value="(Trans)glycosidases"/>
    <property type="match status" value="1"/>
</dbReference>
<dbReference type="GO" id="GO:0006032">
    <property type="term" value="P:chitin catabolic process"/>
    <property type="evidence" value="ECO:0007669"/>
    <property type="project" value="UniProtKB-KW"/>
</dbReference>
<dbReference type="PROSITE" id="PS51910">
    <property type="entry name" value="GH18_2"/>
    <property type="match status" value="1"/>
</dbReference>
<comment type="caution">
    <text evidence="14">The sequence shown here is derived from an EMBL/GenBank/DDBJ whole genome shotgun (WGS) entry which is preliminary data.</text>
</comment>
<dbReference type="PANTHER" id="PTHR11177">
    <property type="entry name" value="CHITINASE"/>
    <property type="match status" value="1"/>
</dbReference>